<dbReference type="InterPro" id="IPR027417">
    <property type="entry name" value="P-loop_NTPase"/>
</dbReference>
<dbReference type="GO" id="GO:0007264">
    <property type="term" value="P:small GTPase-mediated signal transduction"/>
    <property type="evidence" value="ECO:0007669"/>
    <property type="project" value="InterPro"/>
</dbReference>
<dbReference type="NCBIfam" id="TIGR00231">
    <property type="entry name" value="small_GTP"/>
    <property type="match status" value="1"/>
</dbReference>
<keyword evidence="2" id="KW-0342">GTP-binding</keyword>
<dbReference type="SUPFAM" id="SSF52540">
    <property type="entry name" value="P-loop containing nucleoside triphosphate hydrolases"/>
    <property type="match status" value="1"/>
</dbReference>
<reference evidence="4" key="1">
    <citation type="submission" date="2014-12" db="EMBL/GenBank/DDBJ databases">
        <title>Insight into the proteome of Arion vulgaris.</title>
        <authorList>
            <person name="Aradska J."/>
            <person name="Bulat T."/>
            <person name="Smidak R."/>
            <person name="Sarate P."/>
            <person name="Gangsoo J."/>
            <person name="Sialana F."/>
            <person name="Bilban M."/>
            <person name="Lubec G."/>
        </authorList>
    </citation>
    <scope>NUCLEOTIDE SEQUENCE</scope>
    <source>
        <tissue evidence="4">Skin</tissue>
    </source>
</reference>
<dbReference type="GO" id="GO:0003924">
    <property type="term" value="F:GTPase activity"/>
    <property type="evidence" value="ECO:0007669"/>
    <property type="project" value="InterPro"/>
</dbReference>
<dbReference type="PROSITE" id="PS51420">
    <property type="entry name" value="RHO"/>
    <property type="match status" value="1"/>
</dbReference>
<dbReference type="PROSITE" id="PS51421">
    <property type="entry name" value="RAS"/>
    <property type="match status" value="1"/>
</dbReference>
<dbReference type="EMBL" id="HACG01027009">
    <property type="protein sequence ID" value="CEK73874.1"/>
    <property type="molecule type" value="Transcribed_RNA"/>
</dbReference>
<dbReference type="AlphaFoldDB" id="A0A0B7A1Q1"/>
<evidence type="ECO:0000256" key="2">
    <source>
        <dbReference type="ARBA" id="ARBA00023134"/>
    </source>
</evidence>
<accession>A0A0B7A1Q1</accession>
<dbReference type="InterPro" id="IPR001806">
    <property type="entry name" value="Small_GTPase"/>
</dbReference>
<sequence>MSEQGRVSMRRRPSKVKTPQVISHDIKCVALGDGNVGKSALMLTYLIGRYPTECPPGPMDGHSEFNHVTNKPITLNQDNVEVRMTLIDSYGQDEYDKLRERVCASADVYMLCFDVSKPVTLERISHQWLPEMRKYSTPETPFIVVGLKTDIRTKAQADGTDITNFVTYTEALKEAGELGASSYIECSAKNNTGVKRVLEKAAQAAVQQLLPADLKRSSCTIS</sequence>
<dbReference type="SMART" id="SM00173">
    <property type="entry name" value="RAS"/>
    <property type="match status" value="1"/>
</dbReference>
<keyword evidence="1" id="KW-0547">Nucleotide-binding</keyword>
<dbReference type="PANTHER" id="PTHR24072">
    <property type="entry name" value="RHO FAMILY GTPASE"/>
    <property type="match status" value="1"/>
</dbReference>
<dbReference type="PROSITE" id="PS51419">
    <property type="entry name" value="RAB"/>
    <property type="match status" value="1"/>
</dbReference>
<evidence type="ECO:0000313" key="4">
    <source>
        <dbReference type="EMBL" id="CEK73875.1"/>
    </source>
</evidence>
<dbReference type="SMART" id="SM00175">
    <property type="entry name" value="RAB"/>
    <property type="match status" value="1"/>
</dbReference>
<dbReference type="PRINTS" id="PR00449">
    <property type="entry name" value="RASTRNSFRMNG"/>
</dbReference>
<gene>
    <name evidence="4" type="primary">ORF88690</name>
    <name evidence="3" type="synonym">ORF88689</name>
</gene>
<evidence type="ECO:0000256" key="1">
    <source>
        <dbReference type="ARBA" id="ARBA00022741"/>
    </source>
</evidence>
<organism evidence="4">
    <name type="scientific">Arion vulgaris</name>
    <dbReference type="NCBI Taxonomy" id="1028688"/>
    <lineage>
        <taxon>Eukaryota</taxon>
        <taxon>Metazoa</taxon>
        <taxon>Spiralia</taxon>
        <taxon>Lophotrochozoa</taxon>
        <taxon>Mollusca</taxon>
        <taxon>Gastropoda</taxon>
        <taxon>Heterobranchia</taxon>
        <taxon>Euthyneura</taxon>
        <taxon>Panpulmonata</taxon>
        <taxon>Eupulmonata</taxon>
        <taxon>Stylommatophora</taxon>
        <taxon>Helicina</taxon>
        <taxon>Arionoidea</taxon>
        <taxon>Arionidae</taxon>
        <taxon>Arion</taxon>
    </lineage>
</organism>
<dbReference type="InterPro" id="IPR005225">
    <property type="entry name" value="Small_GTP-bd"/>
</dbReference>
<dbReference type="GO" id="GO:0005525">
    <property type="term" value="F:GTP binding"/>
    <property type="evidence" value="ECO:0007669"/>
    <property type="project" value="UniProtKB-KW"/>
</dbReference>
<name>A0A0B7A1Q1_9EUPU</name>
<dbReference type="CDD" id="cd00157">
    <property type="entry name" value="Rho"/>
    <property type="match status" value="1"/>
</dbReference>
<evidence type="ECO:0000313" key="3">
    <source>
        <dbReference type="EMBL" id="CEK73874.1"/>
    </source>
</evidence>
<dbReference type="SMART" id="SM00174">
    <property type="entry name" value="RHO"/>
    <property type="match status" value="1"/>
</dbReference>
<protein>
    <submittedName>
        <fullName evidence="4">Uncharacterized protein</fullName>
    </submittedName>
</protein>
<dbReference type="InterPro" id="IPR003578">
    <property type="entry name" value="Small_GTPase_Rho"/>
</dbReference>
<dbReference type="Gene3D" id="3.40.50.300">
    <property type="entry name" value="P-loop containing nucleotide triphosphate hydrolases"/>
    <property type="match status" value="1"/>
</dbReference>
<dbReference type="Pfam" id="PF00071">
    <property type="entry name" value="Ras"/>
    <property type="match status" value="1"/>
</dbReference>
<proteinExistence type="predicted"/>
<dbReference type="EMBL" id="HACG01027010">
    <property type="protein sequence ID" value="CEK73875.1"/>
    <property type="molecule type" value="Transcribed_RNA"/>
</dbReference>